<reference evidence="1" key="1">
    <citation type="journal article" date="2020" name="New Phytol.">
        <title>Comparative genomics reveals dynamic genome evolution in host specialist ectomycorrhizal fungi.</title>
        <authorList>
            <person name="Lofgren L.A."/>
            <person name="Nguyen N.H."/>
            <person name="Vilgalys R."/>
            <person name="Ruytinx J."/>
            <person name="Liao H.L."/>
            <person name="Branco S."/>
            <person name="Kuo A."/>
            <person name="LaButti K."/>
            <person name="Lipzen A."/>
            <person name="Andreopoulos W."/>
            <person name="Pangilinan J."/>
            <person name="Riley R."/>
            <person name="Hundley H."/>
            <person name="Na H."/>
            <person name="Barry K."/>
            <person name="Grigoriev I.V."/>
            <person name="Stajich J.E."/>
            <person name="Kennedy P.G."/>
        </authorList>
    </citation>
    <scope>NUCLEOTIDE SEQUENCE</scope>
    <source>
        <strain evidence="1">MN1</strain>
    </source>
</reference>
<dbReference type="EMBL" id="JABBWG010000017">
    <property type="protein sequence ID" value="KAG1816030.1"/>
    <property type="molecule type" value="Genomic_DNA"/>
</dbReference>
<name>A0A9P7JDI8_9AGAM</name>
<sequence length="116" mass="13535">MINQQDPRLCMKHMDSLLVTDQLDDKMLDGDKMWIRSEIQICEYDREYTRVTLETGYPLKPGTAAIASKTAYYQQTMQNDSHAKKPPEEQYYMSQYMSAWIKEILEQEEGKVNGSA</sequence>
<accession>A0A9P7JDI8</accession>
<dbReference type="Proteomes" id="UP000807769">
    <property type="component" value="Unassembled WGS sequence"/>
</dbReference>
<keyword evidence="2" id="KW-1185">Reference proteome</keyword>
<evidence type="ECO:0000313" key="1">
    <source>
        <dbReference type="EMBL" id="KAG1816030.1"/>
    </source>
</evidence>
<comment type="caution">
    <text evidence="1">The sequence shown here is derived from an EMBL/GenBank/DDBJ whole genome shotgun (WGS) entry which is preliminary data.</text>
</comment>
<dbReference type="GeneID" id="64626950"/>
<organism evidence="1 2">
    <name type="scientific">Suillus subaureus</name>
    <dbReference type="NCBI Taxonomy" id="48587"/>
    <lineage>
        <taxon>Eukaryota</taxon>
        <taxon>Fungi</taxon>
        <taxon>Dikarya</taxon>
        <taxon>Basidiomycota</taxon>
        <taxon>Agaricomycotina</taxon>
        <taxon>Agaricomycetes</taxon>
        <taxon>Agaricomycetidae</taxon>
        <taxon>Boletales</taxon>
        <taxon>Suillineae</taxon>
        <taxon>Suillaceae</taxon>
        <taxon>Suillus</taxon>
    </lineage>
</organism>
<protein>
    <submittedName>
        <fullName evidence="1">Uncharacterized protein</fullName>
    </submittedName>
</protein>
<proteinExistence type="predicted"/>
<gene>
    <name evidence="1" type="ORF">BJ212DRAFT_1299879</name>
</gene>
<evidence type="ECO:0000313" key="2">
    <source>
        <dbReference type="Proteomes" id="UP000807769"/>
    </source>
</evidence>
<dbReference type="OrthoDB" id="3260975at2759"/>
<dbReference type="AlphaFoldDB" id="A0A9P7JDI8"/>
<dbReference type="RefSeq" id="XP_041192836.1">
    <property type="nucleotide sequence ID" value="XM_041332933.1"/>
</dbReference>